<dbReference type="OrthoDB" id="4428031at2"/>
<dbReference type="RefSeq" id="WP_070198074.1">
    <property type="nucleotide sequence ID" value="NZ_LJGU01000137.1"/>
</dbReference>
<dbReference type="PATRIC" id="fig|1075402.3.peg.1502"/>
<name>A0A1E7JY47_9ACTN</name>
<gene>
    <name evidence="4" type="ORF">AN216_20095</name>
</gene>
<feature type="transmembrane region" description="Helical" evidence="2">
    <location>
        <begin position="21"/>
        <end position="42"/>
    </location>
</feature>
<reference evidence="4 5" key="1">
    <citation type="journal article" date="2016" name="Front. Microbiol.">
        <title>Comparative Genomics Analysis of Streptomyces Species Reveals Their Adaptation to the Marine Environment and Their Diversity at the Genomic Level.</title>
        <authorList>
            <person name="Tian X."/>
            <person name="Zhang Z."/>
            <person name="Yang T."/>
            <person name="Chen M."/>
            <person name="Li J."/>
            <person name="Chen F."/>
            <person name="Yang J."/>
            <person name="Li W."/>
            <person name="Zhang B."/>
            <person name="Zhang Z."/>
            <person name="Wu J."/>
            <person name="Zhang C."/>
            <person name="Long L."/>
            <person name="Xiao J."/>
        </authorList>
    </citation>
    <scope>NUCLEOTIDE SEQUENCE [LARGE SCALE GENOMIC DNA]</scope>
    <source>
        <strain evidence="4 5">SCSIO 02100</strain>
    </source>
</reference>
<evidence type="ECO:0000259" key="3">
    <source>
        <dbReference type="Pfam" id="PF26526"/>
    </source>
</evidence>
<evidence type="ECO:0000313" key="5">
    <source>
        <dbReference type="Proteomes" id="UP000176101"/>
    </source>
</evidence>
<feature type="region of interest" description="Disordered" evidence="1">
    <location>
        <begin position="45"/>
        <end position="115"/>
    </location>
</feature>
<sequence>MARRSKHDEGEWEQPFYQQRGWLLSAGFLLALVALAGMAALVDIGDSSSGTQATNDEDRPSPSSSERKPGGDRAEDGRPAGCRTDDSAQEEPTEPPKDLKWKNIGSNPVPTSPTAGPLQFDGPVWSCYAHTPMGAVMAAHSIIQHIPYSGWEELAEEQFVPNKGREVFLKKRAEEEDRPLSAPPNDIQYAGFQMLSYSKEQASVMMLLHFSADVYFSAPVDLQWHEGDWKLELSSDGSYSPDPTMVDGTNGFVTWGK</sequence>
<feature type="compositionally biased region" description="Basic and acidic residues" evidence="1">
    <location>
        <begin position="56"/>
        <end position="86"/>
    </location>
</feature>
<accession>A0A1E7JY47</accession>
<dbReference type="STRING" id="1075402.AN216_20095"/>
<feature type="compositionally biased region" description="Polar residues" evidence="1">
    <location>
        <begin position="104"/>
        <end position="114"/>
    </location>
</feature>
<evidence type="ECO:0000313" key="4">
    <source>
        <dbReference type="EMBL" id="OEU96572.1"/>
    </source>
</evidence>
<proteinExistence type="predicted"/>
<dbReference type="AlphaFoldDB" id="A0A1E7JY47"/>
<dbReference type="InterPro" id="IPR058488">
    <property type="entry name" value="DUF8175"/>
</dbReference>
<keyword evidence="2" id="KW-0812">Transmembrane</keyword>
<organism evidence="4 5">
    <name type="scientific">Streptomyces oceani</name>
    <dbReference type="NCBI Taxonomy" id="1075402"/>
    <lineage>
        <taxon>Bacteria</taxon>
        <taxon>Bacillati</taxon>
        <taxon>Actinomycetota</taxon>
        <taxon>Actinomycetes</taxon>
        <taxon>Kitasatosporales</taxon>
        <taxon>Streptomycetaceae</taxon>
        <taxon>Streptomyces</taxon>
    </lineage>
</organism>
<evidence type="ECO:0000256" key="1">
    <source>
        <dbReference type="SAM" id="MobiDB-lite"/>
    </source>
</evidence>
<dbReference type="Proteomes" id="UP000176101">
    <property type="component" value="Unassembled WGS sequence"/>
</dbReference>
<keyword evidence="5" id="KW-1185">Reference proteome</keyword>
<protein>
    <recommendedName>
        <fullName evidence="3">DUF8175 domain-containing protein</fullName>
    </recommendedName>
</protein>
<feature type="domain" description="DUF8175" evidence="3">
    <location>
        <begin position="68"/>
        <end position="253"/>
    </location>
</feature>
<dbReference type="Pfam" id="PF26526">
    <property type="entry name" value="DUF8175"/>
    <property type="match status" value="1"/>
</dbReference>
<evidence type="ECO:0000256" key="2">
    <source>
        <dbReference type="SAM" id="Phobius"/>
    </source>
</evidence>
<dbReference type="EMBL" id="LJGU01000137">
    <property type="protein sequence ID" value="OEU96572.1"/>
    <property type="molecule type" value="Genomic_DNA"/>
</dbReference>
<comment type="caution">
    <text evidence="4">The sequence shown here is derived from an EMBL/GenBank/DDBJ whole genome shotgun (WGS) entry which is preliminary data.</text>
</comment>
<keyword evidence="2" id="KW-1133">Transmembrane helix</keyword>
<keyword evidence="2" id="KW-0472">Membrane</keyword>